<feature type="transmembrane region" description="Helical" evidence="8">
    <location>
        <begin position="118"/>
        <end position="142"/>
    </location>
</feature>
<dbReference type="SUPFAM" id="SSF161098">
    <property type="entry name" value="MetI-like"/>
    <property type="match status" value="1"/>
</dbReference>
<dbReference type="AlphaFoldDB" id="A0A7W3JRT6"/>
<evidence type="ECO:0000256" key="5">
    <source>
        <dbReference type="ARBA" id="ARBA00022970"/>
    </source>
</evidence>
<feature type="region of interest" description="Disordered" evidence="9">
    <location>
        <begin position="1"/>
        <end position="23"/>
    </location>
</feature>
<feature type="transmembrane region" description="Helical" evidence="8">
    <location>
        <begin position="269"/>
        <end position="290"/>
    </location>
</feature>
<proteinExistence type="inferred from homology"/>
<dbReference type="InterPro" id="IPR000515">
    <property type="entry name" value="MetI-like"/>
</dbReference>
<evidence type="ECO:0000256" key="6">
    <source>
        <dbReference type="ARBA" id="ARBA00022989"/>
    </source>
</evidence>
<comment type="caution">
    <text evidence="11">The sequence shown here is derived from an EMBL/GenBank/DDBJ whole genome shotgun (WGS) entry which is preliminary data.</text>
</comment>
<reference evidence="11 12" key="1">
    <citation type="submission" date="2020-07" db="EMBL/GenBank/DDBJ databases">
        <title>Sequencing the genomes of 1000 actinobacteria strains.</title>
        <authorList>
            <person name="Klenk H.-P."/>
        </authorList>
    </citation>
    <scope>NUCLEOTIDE SEQUENCE [LARGE SCALE GENOMIC DNA]</scope>
    <source>
        <strain evidence="11 12">DSM 23737</strain>
    </source>
</reference>
<sequence>MTDSRPQAKPLATGSSPSLEASASSGPIRAVKLKHPWRNVIAVVIIIFAVLFVLDASQRTAYDWPSVGKYIFDRRVSEAALNTLQLTVYSMIIAVTLGIILAVMRLSPNPVFKSVAWFYLWVFRGTPVYVQLVFWGLLAIIYQSIDIGIPFMQPWASFQTTAALNTFTLAVIGLALNEAAYMAEIVRAGLMAVDRGQEEAATALGMTWFQTMQRVVIPQSMRVIIPPTGNEVISMLKTTSLVTAVPYSFDLYTRTRDISAETFNPIPMLLVASIWYLFFTSILMVGQYFLEKRFARGVGDRKPEKSEKVSLATGVLSTVPDSTGALPLPIADKNGGDSR</sequence>
<keyword evidence="6 8" id="KW-1133">Transmembrane helix</keyword>
<feature type="compositionally biased region" description="Low complexity" evidence="9">
    <location>
        <begin position="14"/>
        <end position="23"/>
    </location>
</feature>
<dbReference type="EMBL" id="JACGWU010000001">
    <property type="protein sequence ID" value="MBA8828040.1"/>
    <property type="molecule type" value="Genomic_DNA"/>
</dbReference>
<feature type="transmembrane region" description="Helical" evidence="8">
    <location>
        <begin position="37"/>
        <end position="54"/>
    </location>
</feature>
<keyword evidence="4 8" id="KW-0812">Transmembrane</keyword>
<protein>
    <submittedName>
        <fullName evidence="11">Polar amino acid transport system permease protein</fullName>
    </submittedName>
</protein>
<gene>
    <name evidence="11" type="ORF">FB555_000111</name>
</gene>
<keyword evidence="12" id="KW-1185">Reference proteome</keyword>
<name>A0A7W3JRT6_9MICO</name>
<comment type="similarity">
    <text evidence="8">Belongs to the binding-protein-dependent transport system permease family.</text>
</comment>
<comment type="subcellular location">
    <subcellularLocation>
        <location evidence="1 8">Cell membrane</location>
        <topology evidence="1 8">Multi-pass membrane protein</topology>
    </subcellularLocation>
</comment>
<dbReference type="RefSeq" id="WP_182483509.1">
    <property type="nucleotide sequence ID" value="NZ_JACGWU010000001.1"/>
</dbReference>
<dbReference type="FunFam" id="1.10.3720.10:FF:000006">
    <property type="entry name" value="Glutamate/aspartate ABC transporter, permease protein GltK"/>
    <property type="match status" value="1"/>
</dbReference>
<dbReference type="PROSITE" id="PS50928">
    <property type="entry name" value="ABC_TM1"/>
    <property type="match status" value="1"/>
</dbReference>
<dbReference type="CDD" id="cd06261">
    <property type="entry name" value="TM_PBP2"/>
    <property type="match status" value="1"/>
</dbReference>
<organism evidence="11 12">
    <name type="scientific">Alpinimonas psychrophila</name>
    <dbReference type="NCBI Taxonomy" id="748908"/>
    <lineage>
        <taxon>Bacteria</taxon>
        <taxon>Bacillati</taxon>
        <taxon>Actinomycetota</taxon>
        <taxon>Actinomycetes</taxon>
        <taxon>Micrococcales</taxon>
        <taxon>Microbacteriaceae</taxon>
        <taxon>Alpinimonas</taxon>
    </lineage>
</organism>
<evidence type="ECO:0000259" key="10">
    <source>
        <dbReference type="PROSITE" id="PS50928"/>
    </source>
</evidence>
<dbReference type="InterPro" id="IPR035906">
    <property type="entry name" value="MetI-like_sf"/>
</dbReference>
<keyword evidence="5" id="KW-0029">Amino-acid transport</keyword>
<feature type="transmembrane region" description="Helical" evidence="8">
    <location>
        <begin position="162"/>
        <end position="181"/>
    </location>
</feature>
<keyword evidence="7 8" id="KW-0472">Membrane</keyword>
<evidence type="ECO:0000256" key="9">
    <source>
        <dbReference type="SAM" id="MobiDB-lite"/>
    </source>
</evidence>
<dbReference type="Proteomes" id="UP000524237">
    <property type="component" value="Unassembled WGS sequence"/>
</dbReference>
<evidence type="ECO:0000256" key="1">
    <source>
        <dbReference type="ARBA" id="ARBA00004651"/>
    </source>
</evidence>
<dbReference type="InterPro" id="IPR043429">
    <property type="entry name" value="ArtM/GltK/GlnP/TcyL/YhdX-like"/>
</dbReference>
<dbReference type="Gene3D" id="1.10.3720.10">
    <property type="entry name" value="MetI-like"/>
    <property type="match status" value="1"/>
</dbReference>
<evidence type="ECO:0000256" key="2">
    <source>
        <dbReference type="ARBA" id="ARBA00022448"/>
    </source>
</evidence>
<dbReference type="PANTHER" id="PTHR30614:SF0">
    <property type="entry name" value="L-CYSTINE TRANSPORT SYSTEM PERMEASE PROTEIN TCYL"/>
    <property type="match status" value="1"/>
</dbReference>
<evidence type="ECO:0000256" key="3">
    <source>
        <dbReference type="ARBA" id="ARBA00022475"/>
    </source>
</evidence>
<evidence type="ECO:0000256" key="7">
    <source>
        <dbReference type="ARBA" id="ARBA00023136"/>
    </source>
</evidence>
<dbReference type="PANTHER" id="PTHR30614">
    <property type="entry name" value="MEMBRANE COMPONENT OF AMINO ACID ABC TRANSPORTER"/>
    <property type="match status" value="1"/>
</dbReference>
<feature type="domain" description="ABC transmembrane type-1" evidence="10">
    <location>
        <begin position="80"/>
        <end position="287"/>
    </location>
</feature>
<dbReference type="GO" id="GO:0022857">
    <property type="term" value="F:transmembrane transporter activity"/>
    <property type="evidence" value="ECO:0007669"/>
    <property type="project" value="InterPro"/>
</dbReference>
<evidence type="ECO:0000313" key="11">
    <source>
        <dbReference type="EMBL" id="MBA8828040.1"/>
    </source>
</evidence>
<evidence type="ECO:0000256" key="4">
    <source>
        <dbReference type="ARBA" id="ARBA00022692"/>
    </source>
</evidence>
<dbReference type="Pfam" id="PF00528">
    <property type="entry name" value="BPD_transp_1"/>
    <property type="match status" value="1"/>
</dbReference>
<feature type="transmembrane region" description="Helical" evidence="8">
    <location>
        <begin position="86"/>
        <end position="106"/>
    </location>
</feature>
<keyword evidence="3" id="KW-1003">Cell membrane</keyword>
<evidence type="ECO:0000313" key="12">
    <source>
        <dbReference type="Proteomes" id="UP000524237"/>
    </source>
</evidence>
<dbReference type="InterPro" id="IPR010065">
    <property type="entry name" value="AA_ABC_transptr_permease_3TM"/>
</dbReference>
<dbReference type="GO" id="GO:0043190">
    <property type="term" value="C:ATP-binding cassette (ABC) transporter complex"/>
    <property type="evidence" value="ECO:0007669"/>
    <property type="project" value="InterPro"/>
</dbReference>
<keyword evidence="2 8" id="KW-0813">Transport</keyword>
<dbReference type="GO" id="GO:0006865">
    <property type="term" value="P:amino acid transport"/>
    <property type="evidence" value="ECO:0007669"/>
    <property type="project" value="UniProtKB-KW"/>
</dbReference>
<dbReference type="NCBIfam" id="TIGR01726">
    <property type="entry name" value="HEQRo_perm_3TM"/>
    <property type="match status" value="1"/>
</dbReference>
<feature type="region of interest" description="Disordered" evidence="9">
    <location>
        <begin position="320"/>
        <end position="339"/>
    </location>
</feature>
<accession>A0A7W3JRT6</accession>
<evidence type="ECO:0000256" key="8">
    <source>
        <dbReference type="RuleBase" id="RU363032"/>
    </source>
</evidence>